<comment type="caution">
    <text evidence="2">The sequence shown here is derived from an EMBL/GenBank/DDBJ whole genome shotgun (WGS) entry which is preliminary data.</text>
</comment>
<proteinExistence type="predicted"/>
<accession>A0A5N5UU80</accession>
<feature type="non-terminal residue" evidence="2">
    <location>
        <position position="1"/>
    </location>
</feature>
<evidence type="ECO:0000313" key="2">
    <source>
        <dbReference type="EMBL" id="KAB7752948.1"/>
    </source>
</evidence>
<reference evidence="2 3" key="1">
    <citation type="submission" date="2012-10" db="EMBL/GenBank/DDBJ databases">
        <title>The draft sequence of the Mycobacterium pheli genome.</title>
        <authorList>
            <person name="Pettersson B.M.F."/>
            <person name="Das S."/>
            <person name="Dasgupta S."/>
            <person name="Bhattacharya A."/>
            <person name="Kirsebom L.A."/>
        </authorList>
    </citation>
    <scope>NUCLEOTIDE SEQUENCE [LARGE SCALE GENOMIC DNA]</scope>
    <source>
        <strain evidence="2 3">CCUG 21000</strain>
    </source>
</reference>
<dbReference type="Proteomes" id="UP000325690">
    <property type="component" value="Unassembled WGS sequence"/>
</dbReference>
<dbReference type="InterPro" id="IPR003615">
    <property type="entry name" value="HNH_nuc"/>
</dbReference>
<evidence type="ECO:0000313" key="3">
    <source>
        <dbReference type="Proteomes" id="UP000325690"/>
    </source>
</evidence>
<feature type="compositionally biased region" description="Basic and acidic residues" evidence="1">
    <location>
        <begin position="88"/>
        <end position="102"/>
    </location>
</feature>
<dbReference type="RefSeq" id="WP_249042883.1">
    <property type="nucleotide sequence ID" value="NZ_ANBP01000035.1"/>
</dbReference>
<keyword evidence="3" id="KW-1185">Reference proteome</keyword>
<feature type="region of interest" description="Disordered" evidence="1">
    <location>
        <begin position="54"/>
        <end position="125"/>
    </location>
</feature>
<dbReference type="EMBL" id="ANBP01000035">
    <property type="protein sequence ID" value="KAB7752948.1"/>
    <property type="molecule type" value="Genomic_DNA"/>
</dbReference>
<gene>
    <name evidence="2" type="ORF">MPHL21000_20325</name>
</gene>
<sequence>RLMLFAMERGCTKPGCTVPAYYTQVHHAVADWAADGQTDITDLTLACGPDNRIVGPGGYRTRKRKDGRTEWLPPPQLDTGQARVNNYHHPERYLIPDEHTDTDASGDGDGDDCCNPPGDNDRDAS</sequence>
<evidence type="ECO:0008006" key="4">
    <source>
        <dbReference type="Google" id="ProtNLM"/>
    </source>
</evidence>
<name>A0A5N5UU80_MYCPH</name>
<evidence type="ECO:0000256" key="1">
    <source>
        <dbReference type="SAM" id="MobiDB-lite"/>
    </source>
</evidence>
<organism evidence="2 3">
    <name type="scientific">Mycolicibacterium phlei DSM 43239 = CCUG 21000</name>
    <dbReference type="NCBI Taxonomy" id="1226750"/>
    <lineage>
        <taxon>Bacteria</taxon>
        <taxon>Bacillati</taxon>
        <taxon>Actinomycetota</taxon>
        <taxon>Actinomycetes</taxon>
        <taxon>Mycobacteriales</taxon>
        <taxon>Mycobacteriaceae</taxon>
        <taxon>Mycolicibacterium</taxon>
    </lineage>
</organism>
<protein>
    <recommendedName>
        <fullName evidence="4">HNH nuclease domain-containing protein</fullName>
    </recommendedName>
</protein>
<dbReference type="AlphaFoldDB" id="A0A5N5UU80"/>
<dbReference type="CDD" id="cd00085">
    <property type="entry name" value="HNHc"/>
    <property type="match status" value="1"/>
</dbReference>